<reference evidence="1" key="1">
    <citation type="journal article" date="2015" name="Nature">
        <title>Complex archaea that bridge the gap between prokaryotes and eukaryotes.</title>
        <authorList>
            <person name="Spang A."/>
            <person name="Saw J.H."/>
            <person name="Jorgensen S.L."/>
            <person name="Zaremba-Niedzwiedzka K."/>
            <person name="Martijn J."/>
            <person name="Lind A.E."/>
            <person name="van Eijk R."/>
            <person name="Schleper C."/>
            <person name="Guy L."/>
            <person name="Ettema T.J."/>
        </authorList>
    </citation>
    <scope>NUCLEOTIDE SEQUENCE</scope>
</reference>
<dbReference type="AlphaFoldDB" id="A0A0F9KEA9"/>
<name>A0A0F9KEA9_9ZZZZ</name>
<protein>
    <submittedName>
        <fullName evidence="1">Uncharacterized protein</fullName>
    </submittedName>
</protein>
<proteinExistence type="predicted"/>
<evidence type="ECO:0000313" key="1">
    <source>
        <dbReference type="EMBL" id="KKM20478.1"/>
    </source>
</evidence>
<dbReference type="EMBL" id="LAZR01013758">
    <property type="protein sequence ID" value="KKM20478.1"/>
    <property type="molecule type" value="Genomic_DNA"/>
</dbReference>
<comment type="caution">
    <text evidence="1">The sequence shown here is derived from an EMBL/GenBank/DDBJ whole genome shotgun (WGS) entry which is preliminary data.</text>
</comment>
<organism evidence="1">
    <name type="scientific">marine sediment metagenome</name>
    <dbReference type="NCBI Taxonomy" id="412755"/>
    <lineage>
        <taxon>unclassified sequences</taxon>
        <taxon>metagenomes</taxon>
        <taxon>ecological metagenomes</taxon>
    </lineage>
</organism>
<feature type="non-terminal residue" evidence="1">
    <location>
        <position position="1"/>
    </location>
</feature>
<accession>A0A0F9KEA9</accession>
<gene>
    <name evidence="1" type="ORF">LCGC14_1645030</name>
</gene>
<sequence>LEQMPTAALTVDLNEWRPDEDPQGFIDACLAMAAFGCNVTMKDDIISIEGPAPVIETLLARMGQAGSD</sequence>